<dbReference type="VEuPathDB" id="FungiDB:A1Q1_07095"/>
<organism evidence="3 4">
    <name type="scientific">Trichosporon asahii var. asahii (strain ATCC 90039 / CBS 2479 / JCM 2466 / KCTC 7840 / NBRC 103889/ NCYC 2677 / UAMH 7654)</name>
    <name type="common">Yeast</name>
    <dbReference type="NCBI Taxonomy" id="1186058"/>
    <lineage>
        <taxon>Eukaryota</taxon>
        <taxon>Fungi</taxon>
        <taxon>Dikarya</taxon>
        <taxon>Basidiomycota</taxon>
        <taxon>Agaricomycotina</taxon>
        <taxon>Tremellomycetes</taxon>
        <taxon>Trichosporonales</taxon>
        <taxon>Trichosporonaceae</taxon>
        <taxon>Trichosporon</taxon>
    </lineage>
</organism>
<dbReference type="HOGENOM" id="CLU_010119_6_3_1"/>
<dbReference type="RefSeq" id="XP_014182819.1">
    <property type="nucleotide sequence ID" value="XM_014327344.1"/>
</dbReference>
<evidence type="ECO:0000313" key="3">
    <source>
        <dbReference type="EMBL" id="EJT51683.1"/>
    </source>
</evidence>
<evidence type="ECO:0000313" key="4">
    <source>
        <dbReference type="Proteomes" id="UP000002748"/>
    </source>
</evidence>
<comment type="similarity">
    <text evidence="1">Belongs to the iron/ascorbate-dependent oxidoreductase family.</text>
</comment>
<dbReference type="Proteomes" id="UP000002748">
    <property type="component" value="Unassembled WGS sequence"/>
</dbReference>
<accession>J5RB69</accession>
<dbReference type="GeneID" id="25990607"/>
<dbReference type="GO" id="GO:0016491">
    <property type="term" value="F:oxidoreductase activity"/>
    <property type="evidence" value="ECO:0007669"/>
    <property type="project" value="UniProtKB-KW"/>
</dbReference>
<dbReference type="Gene3D" id="2.60.120.330">
    <property type="entry name" value="B-lactam Antibiotic, Isopenicillin N Synthase, Chain"/>
    <property type="match status" value="1"/>
</dbReference>
<keyword evidence="1" id="KW-0479">Metal-binding</keyword>
<dbReference type="GO" id="GO:0046872">
    <property type="term" value="F:metal ion binding"/>
    <property type="evidence" value="ECO:0007669"/>
    <property type="project" value="UniProtKB-KW"/>
</dbReference>
<dbReference type="InterPro" id="IPR026992">
    <property type="entry name" value="DIOX_N"/>
</dbReference>
<keyword evidence="1" id="KW-0560">Oxidoreductase</keyword>
<dbReference type="Pfam" id="PF14226">
    <property type="entry name" value="DIOX_N"/>
    <property type="match status" value="1"/>
</dbReference>
<dbReference type="PROSITE" id="PS51471">
    <property type="entry name" value="FE2OG_OXY"/>
    <property type="match status" value="1"/>
</dbReference>
<dbReference type="PANTHER" id="PTHR47990">
    <property type="entry name" value="2-OXOGLUTARATE (2OG) AND FE(II)-DEPENDENT OXYGENASE SUPERFAMILY PROTEIN-RELATED"/>
    <property type="match status" value="1"/>
</dbReference>
<dbReference type="InterPro" id="IPR027443">
    <property type="entry name" value="IPNS-like_sf"/>
</dbReference>
<name>J5RB69_TRIAS</name>
<dbReference type="SUPFAM" id="SSF51197">
    <property type="entry name" value="Clavaminate synthase-like"/>
    <property type="match status" value="1"/>
</dbReference>
<proteinExistence type="inferred from homology"/>
<dbReference type="InterPro" id="IPR044861">
    <property type="entry name" value="IPNS-like_FE2OG_OXY"/>
</dbReference>
<keyword evidence="1" id="KW-0408">Iron</keyword>
<sequence>MTQDLSALPILDLSLLDSTPEDAARFRAQLAQATHEIGFFYLVNTSLPSSLEKRMHDAARAFFALPLEDKLAIANTNSAQFRGYTALGLERTRGQVDLREQIDICPEGVAFSEEELAGREKFWRLVGPNQWPAALPELRAVSEEWQAHCERISRKLLRAWALALGESEDYFERSFGDPFTLLKIVRYPPTSTSASQGVQGVGKHKDAGVLTLLWIDGSGGLQVEKGGKWVDVPPVRNGFVVNIGEMLEYATQGYLKATSHRVTLNESTGDRISVPYFFNPALDARLPLIQIPKELGGEYKVSEDPENPIFSLYGENCLKSRLRSHPDVAERHHRDLVGLPPLTT</sequence>
<feature type="domain" description="Fe2OG dioxygenase" evidence="2">
    <location>
        <begin position="177"/>
        <end position="280"/>
    </location>
</feature>
<evidence type="ECO:0000256" key="1">
    <source>
        <dbReference type="RuleBase" id="RU003682"/>
    </source>
</evidence>
<dbReference type="PRINTS" id="PR00682">
    <property type="entry name" value="IPNSYNTHASE"/>
</dbReference>
<gene>
    <name evidence="3" type="ORF">A1Q1_07095</name>
</gene>
<comment type="caution">
    <text evidence="3">The sequence shown here is derived from an EMBL/GenBank/DDBJ whole genome shotgun (WGS) entry which is preliminary data.</text>
</comment>
<dbReference type="OrthoDB" id="288590at2759"/>
<protein>
    <submittedName>
        <fullName evidence="3">Isopenicillin N synthase</fullName>
    </submittedName>
</protein>
<dbReference type="AlphaFoldDB" id="J5RB69"/>
<evidence type="ECO:0000259" key="2">
    <source>
        <dbReference type="PROSITE" id="PS51471"/>
    </source>
</evidence>
<dbReference type="InterPro" id="IPR050231">
    <property type="entry name" value="Iron_ascorbate_oxido_reductase"/>
</dbReference>
<dbReference type="Pfam" id="PF03171">
    <property type="entry name" value="2OG-FeII_Oxy"/>
    <property type="match status" value="1"/>
</dbReference>
<dbReference type="KEGG" id="tasa:A1Q1_07095"/>
<dbReference type="EMBL" id="ALBS01000048">
    <property type="protein sequence ID" value="EJT51683.1"/>
    <property type="molecule type" value="Genomic_DNA"/>
</dbReference>
<reference evidence="3 4" key="1">
    <citation type="journal article" date="2012" name="Eukaryot. Cell">
        <title>Draft genome sequence of CBS 2479, the standard type strain of Trichosporon asahii.</title>
        <authorList>
            <person name="Yang R.Y."/>
            <person name="Li H.T."/>
            <person name="Zhu H."/>
            <person name="Zhou G.P."/>
            <person name="Wang M."/>
            <person name="Wang L."/>
        </authorList>
    </citation>
    <scope>NUCLEOTIDE SEQUENCE [LARGE SCALE GENOMIC DNA]</scope>
    <source>
        <strain evidence="4">ATCC 90039 / CBS 2479 / JCM 2466 / KCTC 7840 / NCYC 2677 / UAMH 7654</strain>
    </source>
</reference>
<dbReference type="InterPro" id="IPR005123">
    <property type="entry name" value="Oxoglu/Fe-dep_dioxygenase_dom"/>
</dbReference>